<dbReference type="AlphaFoldDB" id="A0A915B280"/>
<keyword evidence="1" id="KW-1185">Reference proteome</keyword>
<proteinExistence type="predicted"/>
<dbReference type="Proteomes" id="UP000887569">
    <property type="component" value="Unplaced"/>
</dbReference>
<organism evidence="1 2">
    <name type="scientific">Parascaris univalens</name>
    <name type="common">Nematode worm</name>
    <dbReference type="NCBI Taxonomy" id="6257"/>
    <lineage>
        <taxon>Eukaryota</taxon>
        <taxon>Metazoa</taxon>
        <taxon>Ecdysozoa</taxon>
        <taxon>Nematoda</taxon>
        <taxon>Chromadorea</taxon>
        <taxon>Rhabditida</taxon>
        <taxon>Spirurina</taxon>
        <taxon>Ascaridomorpha</taxon>
        <taxon>Ascaridoidea</taxon>
        <taxon>Ascarididae</taxon>
        <taxon>Parascaris</taxon>
    </lineage>
</organism>
<protein>
    <submittedName>
        <fullName evidence="2">Uncharacterized protein</fullName>
    </submittedName>
</protein>
<evidence type="ECO:0000313" key="2">
    <source>
        <dbReference type="WBParaSite" id="PgR024_g054_t08"/>
    </source>
</evidence>
<reference evidence="2" key="1">
    <citation type="submission" date="2022-11" db="UniProtKB">
        <authorList>
            <consortium name="WormBaseParasite"/>
        </authorList>
    </citation>
    <scope>IDENTIFICATION</scope>
</reference>
<evidence type="ECO:0000313" key="1">
    <source>
        <dbReference type="Proteomes" id="UP000887569"/>
    </source>
</evidence>
<sequence length="62" mass="7332">MHSIECWLLESRLEKVHCQKYIGVSYNMTFNDGAINRFNWCFKGRFPLDVEVDVEISSKAYI</sequence>
<name>A0A915B280_PARUN</name>
<accession>A0A915B280</accession>
<dbReference type="WBParaSite" id="PgR024_g054_t08">
    <property type="protein sequence ID" value="PgR024_g054_t08"/>
    <property type="gene ID" value="PgR024_g054"/>
</dbReference>